<feature type="region of interest" description="Disordered" evidence="1">
    <location>
        <begin position="43"/>
        <end position="68"/>
    </location>
</feature>
<protein>
    <submittedName>
        <fullName evidence="2">Uncharacterized protein</fullName>
    </submittedName>
</protein>
<dbReference type="AlphaFoldDB" id="A0A6G1BKV9"/>
<accession>A0A6G1BKV9</accession>
<evidence type="ECO:0000313" key="3">
    <source>
        <dbReference type="Proteomes" id="UP000479710"/>
    </source>
</evidence>
<dbReference type="PANTHER" id="PTHR10775:SF182">
    <property type="entry name" value="TRANSPOSON, EN_SPM-LIKE, TRANSPOSASE-ASSOCIATED DOMAIN PROTEIN-RELATED"/>
    <property type="match status" value="1"/>
</dbReference>
<comment type="caution">
    <text evidence="2">The sequence shown here is derived from an EMBL/GenBank/DDBJ whole genome shotgun (WGS) entry which is preliminary data.</text>
</comment>
<evidence type="ECO:0000256" key="1">
    <source>
        <dbReference type="SAM" id="MobiDB-lite"/>
    </source>
</evidence>
<dbReference type="OrthoDB" id="651362at2759"/>
<gene>
    <name evidence="2" type="ORF">E2562_014767</name>
</gene>
<dbReference type="PANTHER" id="PTHR10775">
    <property type="entry name" value="OS08G0208400 PROTEIN"/>
    <property type="match status" value="1"/>
</dbReference>
<feature type="compositionally biased region" description="Basic and acidic residues" evidence="1">
    <location>
        <begin position="44"/>
        <end position="55"/>
    </location>
</feature>
<organism evidence="2 3">
    <name type="scientific">Oryza meyeriana var. granulata</name>
    <dbReference type="NCBI Taxonomy" id="110450"/>
    <lineage>
        <taxon>Eukaryota</taxon>
        <taxon>Viridiplantae</taxon>
        <taxon>Streptophyta</taxon>
        <taxon>Embryophyta</taxon>
        <taxon>Tracheophyta</taxon>
        <taxon>Spermatophyta</taxon>
        <taxon>Magnoliopsida</taxon>
        <taxon>Liliopsida</taxon>
        <taxon>Poales</taxon>
        <taxon>Poaceae</taxon>
        <taxon>BOP clade</taxon>
        <taxon>Oryzoideae</taxon>
        <taxon>Oryzeae</taxon>
        <taxon>Oryzinae</taxon>
        <taxon>Oryza</taxon>
        <taxon>Oryza meyeriana</taxon>
    </lineage>
</organism>
<sequence length="141" mass="16254">MLPEDAKLPGNFYKCKKVVEALGMPVQKIDRLYMSKKTSAQMTYHKDGLESEKRNNQSNKKKLAHPANSKAWKHFNKKYSDFAKEPRNLWTEGVVTYDRSKNQNFVMKAALMGTAAKDETIESQVRALSIGPRQMSVSWYY</sequence>
<dbReference type="Proteomes" id="UP000479710">
    <property type="component" value="Unassembled WGS sequence"/>
</dbReference>
<reference evidence="2 3" key="1">
    <citation type="submission" date="2019-11" db="EMBL/GenBank/DDBJ databases">
        <title>Whole genome sequence of Oryza granulata.</title>
        <authorList>
            <person name="Li W."/>
        </authorList>
    </citation>
    <scope>NUCLEOTIDE SEQUENCE [LARGE SCALE GENOMIC DNA]</scope>
    <source>
        <strain evidence="3">cv. Menghai</strain>
        <tissue evidence="2">Leaf</tissue>
    </source>
</reference>
<proteinExistence type="predicted"/>
<keyword evidence="3" id="KW-1185">Reference proteome</keyword>
<evidence type="ECO:0000313" key="2">
    <source>
        <dbReference type="EMBL" id="KAF0888560.1"/>
    </source>
</evidence>
<dbReference type="EMBL" id="SPHZ02000012">
    <property type="protein sequence ID" value="KAF0888560.1"/>
    <property type="molecule type" value="Genomic_DNA"/>
</dbReference>
<name>A0A6G1BKV9_9ORYZ</name>